<evidence type="ECO:0000313" key="2">
    <source>
        <dbReference type="EMBL" id="WAQ84631.1"/>
    </source>
</evidence>
<dbReference type="GeneID" id="77809835"/>
<dbReference type="Proteomes" id="UP001164743">
    <property type="component" value="Chromosome 5A"/>
</dbReference>
<feature type="signal peptide" evidence="1">
    <location>
        <begin position="1"/>
        <end position="20"/>
    </location>
</feature>
<dbReference type="RefSeq" id="XP_053020186.1">
    <property type="nucleotide sequence ID" value="XM_053168940.1"/>
</dbReference>
<reference evidence="2" key="1">
    <citation type="submission" date="2022-10" db="EMBL/GenBank/DDBJ databases">
        <title>Puccinia triticina Genome sequencing and assembly.</title>
        <authorList>
            <person name="Li C."/>
        </authorList>
    </citation>
    <scope>NUCLEOTIDE SEQUENCE</scope>
    <source>
        <strain evidence="2">Pt15</strain>
    </source>
</reference>
<protein>
    <submittedName>
        <fullName evidence="2">Uncharacterized protein</fullName>
    </submittedName>
</protein>
<keyword evidence="1" id="KW-0732">Signal</keyword>
<organism evidence="2 3">
    <name type="scientific">Puccinia triticina</name>
    <dbReference type="NCBI Taxonomy" id="208348"/>
    <lineage>
        <taxon>Eukaryota</taxon>
        <taxon>Fungi</taxon>
        <taxon>Dikarya</taxon>
        <taxon>Basidiomycota</taxon>
        <taxon>Pucciniomycotina</taxon>
        <taxon>Pucciniomycetes</taxon>
        <taxon>Pucciniales</taxon>
        <taxon>Pucciniaceae</taxon>
        <taxon>Puccinia</taxon>
    </lineage>
</organism>
<name>A0ABY7CHD6_9BASI</name>
<evidence type="ECO:0000313" key="3">
    <source>
        <dbReference type="Proteomes" id="UP001164743"/>
    </source>
</evidence>
<proteinExistence type="predicted"/>
<gene>
    <name evidence="2" type="ORF">PtA15_5A204</name>
</gene>
<feature type="chain" id="PRO_5045426204" evidence="1">
    <location>
        <begin position="21"/>
        <end position="163"/>
    </location>
</feature>
<sequence length="163" mass="18215">MHLPIWLFFSVTSMIHQNQAGKMDGPFAIIPCKGDDVLLCVRHKYGIYDELAGHQDMRAIKAPLIPGHPSHHCNEVKITNSVATGAYCCPNRVPWKLNAARDVGRVARDVGRVAHFALVRNPSFDLPATDLSHAPQFLLVNSADLKKECQPRRTEWFQSPGHN</sequence>
<accession>A0ABY7CHD6</accession>
<evidence type="ECO:0000256" key="1">
    <source>
        <dbReference type="SAM" id="SignalP"/>
    </source>
</evidence>
<keyword evidence="3" id="KW-1185">Reference proteome</keyword>
<dbReference type="EMBL" id="CP110425">
    <property type="protein sequence ID" value="WAQ84631.1"/>
    <property type="molecule type" value="Genomic_DNA"/>
</dbReference>